<proteinExistence type="predicted"/>
<sequence>MLKHVSFVTHNADALIAFYQLLGAQVSKDETHPEEHLRRVVLQCEGGTLQFFEPNEKPERSSKQTSWMEHLAFVVEEFDLLHQAFQQQEVRFTRELMHSHSGKRMFFVLDPDGRQLEILESSGRKMRASVER</sequence>
<dbReference type="Proteomes" id="UP000632222">
    <property type="component" value="Unassembled WGS sequence"/>
</dbReference>
<dbReference type="InterPro" id="IPR029068">
    <property type="entry name" value="Glyas_Bleomycin-R_OHBP_Dase"/>
</dbReference>
<protein>
    <submittedName>
        <fullName evidence="3">Lactoylglutathione lyase</fullName>
    </submittedName>
</protein>
<evidence type="ECO:0000256" key="1">
    <source>
        <dbReference type="ARBA" id="ARBA00022723"/>
    </source>
</evidence>
<dbReference type="RefSeq" id="WP_189004600.1">
    <property type="nucleotide sequence ID" value="NZ_BMOD01000015.1"/>
</dbReference>
<evidence type="ECO:0000313" key="3">
    <source>
        <dbReference type="EMBL" id="GGJ45108.1"/>
    </source>
</evidence>
<dbReference type="GO" id="GO:0016829">
    <property type="term" value="F:lyase activity"/>
    <property type="evidence" value="ECO:0007669"/>
    <property type="project" value="UniProtKB-KW"/>
</dbReference>
<dbReference type="PROSITE" id="PS51819">
    <property type="entry name" value="VOC"/>
    <property type="match status" value="1"/>
</dbReference>
<dbReference type="InterPro" id="IPR037523">
    <property type="entry name" value="VOC_core"/>
</dbReference>
<evidence type="ECO:0000313" key="4">
    <source>
        <dbReference type="Proteomes" id="UP000632222"/>
    </source>
</evidence>
<dbReference type="Gene3D" id="3.10.180.10">
    <property type="entry name" value="2,3-Dihydroxybiphenyl 1,2-Dioxygenase, domain 1"/>
    <property type="match status" value="1"/>
</dbReference>
<gene>
    <name evidence="3" type="ORF">GCM10008938_34210</name>
</gene>
<keyword evidence="1" id="KW-0479">Metal-binding</keyword>
<dbReference type="PANTHER" id="PTHR43048">
    <property type="entry name" value="METHYLMALONYL-COA EPIMERASE"/>
    <property type="match status" value="1"/>
</dbReference>
<dbReference type="InterPro" id="IPR051785">
    <property type="entry name" value="MMCE/EMCE_epimerase"/>
</dbReference>
<evidence type="ECO:0000259" key="2">
    <source>
        <dbReference type="PROSITE" id="PS51819"/>
    </source>
</evidence>
<organism evidence="3 4">
    <name type="scientific">Deinococcus roseus</name>
    <dbReference type="NCBI Taxonomy" id="392414"/>
    <lineage>
        <taxon>Bacteria</taxon>
        <taxon>Thermotogati</taxon>
        <taxon>Deinococcota</taxon>
        <taxon>Deinococci</taxon>
        <taxon>Deinococcales</taxon>
        <taxon>Deinococcaceae</taxon>
        <taxon>Deinococcus</taxon>
    </lineage>
</organism>
<dbReference type="SUPFAM" id="SSF54593">
    <property type="entry name" value="Glyoxalase/Bleomycin resistance protein/Dihydroxybiphenyl dioxygenase"/>
    <property type="match status" value="1"/>
</dbReference>
<feature type="domain" description="VOC" evidence="2">
    <location>
        <begin position="1"/>
        <end position="121"/>
    </location>
</feature>
<dbReference type="EMBL" id="BMOD01000015">
    <property type="protein sequence ID" value="GGJ45108.1"/>
    <property type="molecule type" value="Genomic_DNA"/>
</dbReference>
<reference evidence="4" key="1">
    <citation type="journal article" date="2019" name="Int. J. Syst. Evol. Microbiol.">
        <title>The Global Catalogue of Microorganisms (GCM) 10K type strain sequencing project: providing services to taxonomists for standard genome sequencing and annotation.</title>
        <authorList>
            <consortium name="The Broad Institute Genomics Platform"/>
            <consortium name="The Broad Institute Genome Sequencing Center for Infectious Disease"/>
            <person name="Wu L."/>
            <person name="Ma J."/>
        </authorList>
    </citation>
    <scope>NUCLEOTIDE SEQUENCE [LARGE SCALE GENOMIC DNA]</scope>
    <source>
        <strain evidence="4">JCM 14370</strain>
    </source>
</reference>
<keyword evidence="4" id="KW-1185">Reference proteome</keyword>
<keyword evidence="3" id="KW-0456">Lyase</keyword>
<dbReference type="PANTHER" id="PTHR43048:SF5">
    <property type="entry name" value="BLR5325 PROTEIN"/>
    <property type="match status" value="1"/>
</dbReference>
<dbReference type="CDD" id="cd06587">
    <property type="entry name" value="VOC"/>
    <property type="match status" value="1"/>
</dbReference>
<comment type="caution">
    <text evidence="3">The sequence shown here is derived from an EMBL/GenBank/DDBJ whole genome shotgun (WGS) entry which is preliminary data.</text>
</comment>
<dbReference type="Pfam" id="PF00903">
    <property type="entry name" value="Glyoxalase"/>
    <property type="match status" value="1"/>
</dbReference>
<name>A0ABQ2D3S6_9DEIO</name>
<dbReference type="InterPro" id="IPR004360">
    <property type="entry name" value="Glyas_Fos-R_dOase_dom"/>
</dbReference>
<accession>A0ABQ2D3S6</accession>